<reference evidence="1 2" key="1">
    <citation type="submission" date="2019-05" db="EMBL/GenBank/DDBJ databases">
        <title>Another draft genome of Portunus trituberculatus and its Hox gene families provides insights of decapod evolution.</title>
        <authorList>
            <person name="Jeong J.-H."/>
            <person name="Song I."/>
            <person name="Kim S."/>
            <person name="Choi T."/>
            <person name="Kim D."/>
            <person name="Ryu S."/>
            <person name="Kim W."/>
        </authorList>
    </citation>
    <scope>NUCLEOTIDE SEQUENCE [LARGE SCALE GENOMIC DNA]</scope>
    <source>
        <tissue evidence="1">Muscle</tissue>
    </source>
</reference>
<protein>
    <submittedName>
        <fullName evidence="1">Uncharacterized protein</fullName>
    </submittedName>
</protein>
<proteinExistence type="predicted"/>
<sequence>MCIVETKLKEKIHVSFKKEGYYSWRRNREGKGGRGVLIMVRDIIC</sequence>
<evidence type="ECO:0000313" key="1">
    <source>
        <dbReference type="EMBL" id="MPC25269.1"/>
    </source>
</evidence>
<gene>
    <name evidence="1" type="ORF">E2C01_018374</name>
</gene>
<dbReference type="AlphaFoldDB" id="A0A5B7DVZ2"/>
<comment type="caution">
    <text evidence="1">The sequence shown here is derived from an EMBL/GenBank/DDBJ whole genome shotgun (WGS) entry which is preliminary data.</text>
</comment>
<organism evidence="1 2">
    <name type="scientific">Portunus trituberculatus</name>
    <name type="common">Swimming crab</name>
    <name type="synonym">Neptunus trituberculatus</name>
    <dbReference type="NCBI Taxonomy" id="210409"/>
    <lineage>
        <taxon>Eukaryota</taxon>
        <taxon>Metazoa</taxon>
        <taxon>Ecdysozoa</taxon>
        <taxon>Arthropoda</taxon>
        <taxon>Crustacea</taxon>
        <taxon>Multicrustacea</taxon>
        <taxon>Malacostraca</taxon>
        <taxon>Eumalacostraca</taxon>
        <taxon>Eucarida</taxon>
        <taxon>Decapoda</taxon>
        <taxon>Pleocyemata</taxon>
        <taxon>Brachyura</taxon>
        <taxon>Eubrachyura</taxon>
        <taxon>Portunoidea</taxon>
        <taxon>Portunidae</taxon>
        <taxon>Portuninae</taxon>
        <taxon>Portunus</taxon>
    </lineage>
</organism>
<accession>A0A5B7DVZ2</accession>
<dbReference type="Proteomes" id="UP000324222">
    <property type="component" value="Unassembled WGS sequence"/>
</dbReference>
<dbReference type="EMBL" id="VSRR010001440">
    <property type="protein sequence ID" value="MPC25269.1"/>
    <property type="molecule type" value="Genomic_DNA"/>
</dbReference>
<name>A0A5B7DVZ2_PORTR</name>
<evidence type="ECO:0000313" key="2">
    <source>
        <dbReference type="Proteomes" id="UP000324222"/>
    </source>
</evidence>
<keyword evidence="2" id="KW-1185">Reference proteome</keyword>